<organism evidence="1 2">
    <name type="scientific">Candidatus Kaiserbacteria bacterium GWA2_50_9</name>
    <dbReference type="NCBI Taxonomy" id="1798474"/>
    <lineage>
        <taxon>Bacteria</taxon>
        <taxon>Candidatus Kaiseribacteriota</taxon>
    </lineage>
</organism>
<comment type="caution">
    <text evidence="1">The sequence shown here is derived from an EMBL/GenBank/DDBJ whole genome shotgun (WGS) entry which is preliminary data.</text>
</comment>
<dbReference type="GO" id="GO:0000287">
    <property type="term" value="F:magnesium ion binding"/>
    <property type="evidence" value="ECO:0007669"/>
    <property type="project" value="InterPro"/>
</dbReference>
<evidence type="ECO:0000313" key="2">
    <source>
        <dbReference type="Proteomes" id="UP000179014"/>
    </source>
</evidence>
<reference evidence="1 2" key="1">
    <citation type="journal article" date="2016" name="Nat. Commun.">
        <title>Thousands of microbial genomes shed light on interconnected biogeochemical processes in an aquifer system.</title>
        <authorList>
            <person name="Anantharaman K."/>
            <person name="Brown C.T."/>
            <person name="Hug L.A."/>
            <person name="Sharon I."/>
            <person name="Castelle C.J."/>
            <person name="Probst A.J."/>
            <person name="Thomas B.C."/>
            <person name="Singh A."/>
            <person name="Wilkins M.J."/>
            <person name="Karaoz U."/>
            <person name="Brodie E.L."/>
            <person name="Williams K.H."/>
            <person name="Hubbard S.S."/>
            <person name="Banfield J.F."/>
        </authorList>
    </citation>
    <scope>NUCLEOTIDE SEQUENCE [LARGE SCALE GENOMIC DNA]</scope>
</reference>
<dbReference type="STRING" id="1798474.A2118_01740"/>
<accession>A0A1F6BVL6</accession>
<proteinExistence type="predicted"/>
<dbReference type="AlphaFoldDB" id="A0A1F6BVL6"/>
<evidence type="ECO:0000313" key="1">
    <source>
        <dbReference type="EMBL" id="OGG40960.1"/>
    </source>
</evidence>
<dbReference type="Proteomes" id="UP000179014">
    <property type="component" value="Unassembled WGS sequence"/>
</dbReference>
<name>A0A1F6BVL6_9BACT</name>
<protein>
    <submittedName>
        <fullName evidence="1">Uncharacterized protein</fullName>
    </submittedName>
</protein>
<gene>
    <name evidence="1" type="ORF">A2118_01740</name>
</gene>
<dbReference type="Gene3D" id="3.20.20.110">
    <property type="entry name" value="Ribulose bisphosphate carboxylase, large subunit, C-terminal domain"/>
    <property type="match status" value="1"/>
</dbReference>
<sequence length="292" mass="32758">MIKVVARYKVKTRPLFEKRVIPYAYGSGQHFPELATNIKRAGKNIEAKITTQSISQLVDATIGMLRFSPDSFITDLRVISQTQRHKSRSMLNQNRPLVGAILKPALASIASHKKIIGLAKQLRYDFVKDDDLVEYSAERVARIYRLCGSRLVYFRKVSKQKQFSRRPSMIVPWIDGWSLAEAFTATPNAPLMIHCANMPLQVSWAVHITLARLVGASFVIVPDPAFDRAVRLAEVLQAASKPVQNISSVRLLFAGAVTPTRIRAITQRTPHKHRGLIGFTIGSWLLKKYPSA</sequence>
<dbReference type="SUPFAM" id="SSF51649">
    <property type="entry name" value="RuBisCo, C-terminal domain"/>
    <property type="match status" value="1"/>
</dbReference>
<dbReference type="EMBL" id="MFKN01000021">
    <property type="protein sequence ID" value="OGG40960.1"/>
    <property type="molecule type" value="Genomic_DNA"/>
</dbReference>
<dbReference type="InterPro" id="IPR036376">
    <property type="entry name" value="RuBisCO_lsu_C_sf"/>
</dbReference>